<dbReference type="CDD" id="cd00093">
    <property type="entry name" value="HTH_XRE"/>
    <property type="match status" value="1"/>
</dbReference>
<dbReference type="Gene3D" id="1.10.260.40">
    <property type="entry name" value="lambda repressor-like DNA-binding domains"/>
    <property type="match status" value="1"/>
</dbReference>
<dbReference type="InterPro" id="IPR001387">
    <property type="entry name" value="Cro/C1-type_HTH"/>
</dbReference>
<dbReference type="AlphaFoldDB" id="A0AB39RTY1"/>
<dbReference type="GO" id="GO:0003677">
    <property type="term" value="F:DNA binding"/>
    <property type="evidence" value="ECO:0007669"/>
    <property type="project" value="InterPro"/>
</dbReference>
<accession>A0AB39RTY1</accession>
<gene>
    <name evidence="3" type="ORF">AB5J53_43350</name>
</gene>
<feature type="domain" description="HTH cro/C1-type" evidence="2">
    <location>
        <begin position="78"/>
        <end position="129"/>
    </location>
</feature>
<reference evidence="3" key="1">
    <citation type="submission" date="2024-07" db="EMBL/GenBank/DDBJ databases">
        <authorList>
            <person name="Yu S.T."/>
        </authorList>
    </citation>
    <scope>NUCLEOTIDE SEQUENCE</scope>
    <source>
        <strain evidence="3">R41</strain>
    </source>
</reference>
<dbReference type="InterPro" id="IPR010982">
    <property type="entry name" value="Lambda_DNA-bd_dom_sf"/>
</dbReference>
<name>A0AB39RTY1_9ACTN</name>
<feature type="region of interest" description="Disordered" evidence="1">
    <location>
        <begin position="135"/>
        <end position="154"/>
    </location>
</feature>
<dbReference type="SUPFAM" id="SSF47413">
    <property type="entry name" value="lambda repressor-like DNA-binding domains"/>
    <property type="match status" value="1"/>
</dbReference>
<sequence>MLVGQTTDTRPPSSTRRCTGCGCRLNRYNDGRRCFACSRNAALPEAAKPAIPPDVWGDREAQGALVERDFGALCLRVRELTSMRQDDLALLTGLSQPYLSMLESGQRRLTNIDRIVALLDGMGVPMVLTGPMLRTSTRVTSPGTESPGLSTGRI</sequence>
<dbReference type="RefSeq" id="WP_369251065.1">
    <property type="nucleotide sequence ID" value="NZ_CP163443.1"/>
</dbReference>
<protein>
    <submittedName>
        <fullName evidence="3">Helix-turn-helix domain-containing protein</fullName>
    </submittedName>
</protein>
<dbReference type="PROSITE" id="PS50943">
    <property type="entry name" value="HTH_CROC1"/>
    <property type="match status" value="1"/>
</dbReference>
<dbReference type="SMART" id="SM00530">
    <property type="entry name" value="HTH_XRE"/>
    <property type="match status" value="1"/>
</dbReference>
<proteinExistence type="predicted"/>
<organism evidence="3">
    <name type="scientific">Streptomyces sp. R41</name>
    <dbReference type="NCBI Taxonomy" id="3238632"/>
    <lineage>
        <taxon>Bacteria</taxon>
        <taxon>Bacillati</taxon>
        <taxon>Actinomycetota</taxon>
        <taxon>Actinomycetes</taxon>
        <taxon>Kitasatosporales</taxon>
        <taxon>Streptomycetaceae</taxon>
        <taxon>Streptomyces</taxon>
    </lineage>
</organism>
<evidence type="ECO:0000259" key="2">
    <source>
        <dbReference type="PROSITE" id="PS50943"/>
    </source>
</evidence>
<evidence type="ECO:0000256" key="1">
    <source>
        <dbReference type="SAM" id="MobiDB-lite"/>
    </source>
</evidence>
<dbReference type="EMBL" id="CP163443">
    <property type="protein sequence ID" value="XDQ58006.1"/>
    <property type="molecule type" value="Genomic_DNA"/>
</dbReference>
<evidence type="ECO:0000313" key="3">
    <source>
        <dbReference type="EMBL" id="XDQ58006.1"/>
    </source>
</evidence>
<dbReference type="Pfam" id="PF01381">
    <property type="entry name" value="HTH_3"/>
    <property type="match status" value="1"/>
</dbReference>